<gene>
    <name evidence="4" type="ORF">Q0590_31155</name>
</gene>
<feature type="transmembrane region" description="Helical" evidence="1">
    <location>
        <begin position="89"/>
        <end position="108"/>
    </location>
</feature>
<keyword evidence="1" id="KW-1133">Transmembrane helix</keyword>
<evidence type="ECO:0000259" key="2">
    <source>
        <dbReference type="Pfam" id="PF04773"/>
    </source>
</evidence>
<keyword evidence="1" id="KW-0472">Membrane</keyword>
<dbReference type="PANTHER" id="PTHR30273:SF2">
    <property type="entry name" value="PROTEIN FECR"/>
    <property type="match status" value="1"/>
</dbReference>
<evidence type="ECO:0000313" key="4">
    <source>
        <dbReference type="EMBL" id="MDO1450773.1"/>
    </source>
</evidence>
<keyword evidence="5" id="KW-1185">Reference proteome</keyword>
<dbReference type="Pfam" id="PF04773">
    <property type="entry name" value="FecR"/>
    <property type="match status" value="1"/>
</dbReference>
<dbReference type="RefSeq" id="WP_302041574.1">
    <property type="nucleotide sequence ID" value="NZ_JAUKPO010000036.1"/>
</dbReference>
<dbReference type="EMBL" id="JAUKPO010000036">
    <property type="protein sequence ID" value="MDO1450773.1"/>
    <property type="molecule type" value="Genomic_DNA"/>
</dbReference>
<evidence type="ECO:0000259" key="3">
    <source>
        <dbReference type="Pfam" id="PF16344"/>
    </source>
</evidence>
<evidence type="ECO:0000256" key="1">
    <source>
        <dbReference type="SAM" id="Phobius"/>
    </source>
</evidence>
<dbReference type="Gene3D" id="2.60.120.1440">
    <property type="match status" value="1"/>
</dbReference>
<dbReference type="PIRSF" id="PIRSF018266">
    <property type="entry name" value="FecR"/>
    <property type="match status" value="1"/>
</dbReference>
<dbReference type="InterPro" id="IPR012373">
    <property type="entry name" value="Ferrdict_sens_TM"/>
</dbReference>
<proteinExistence type="predicted"/>
<name>A0ABT8RHX2_9BACT</name>
<evidence type="ECO:0000313" key="5">
    <source>
        <dbReference type="Proteomes" id="UP001168528"/>
    </source>
</evidence>
<dbReference type="Pfam" id="PF16344">
    <property type="entry name" value="FecR_C"/>
    <property type="match status" value="1"/>
</dbReference>
<accession>A0ABT8RHX2</accession>
<dbReference type="Proteomes" id="UP001168528">
    <property type="component" value="Unassembled WGS sequence"/>
</dbReference>
<dbReference type="InterPro" id="IPR006860">
    <property type="entry name" value="FecR"/>
</dbReference>
<reference evidence="4" key="1">
    <citation type="submission" date="2023-07" db="EMBL/GenBank/DDBJ databases">
        <title>The genome sequence of Rhodocytophaga aerolata KACC 12507.</title>
        <authorList>
            <person name="Zhang X."/>
        </authorList>
    </citation>
    <scope>NUCLEOTIDE SEQUENCE</scope>
    <source>
        <strain evidence="4">KACC 12507</strain>
    </source>
</reference>
<organism evidence="4 5">
    <name type="scientific">Rhodocytophaga aerolata</name>
    <dbReference type="NCBI Taxonomy" id="455078"/>
    <lineage>
        <taxon>Bacteria</taxon>
        <taxon>Pseudomonadati</taxon>
        <taxon>Bacteroidota</taxon>
        <taxon>Cytophagia</taxon>
        <taxon>Cytophagales</taxon>
        <taxon>Rhodocytophagaceae</taxon>
        <taxon>Rhodocytophaga</taxon>
    </lineage>
</organism>
<keyword evidence="1" id="KW-0812">Transmembrane</keyword>
<feature type="domain" description="FecR protein" evidence="2">
    <location>
        <begin position="126"/>
        <end position="217"/>
    </location>
</feature>
<sequence>MKNPVTWQLLAKHFAQETSPEENQQIEQWQAEDTSHQQLFNQARKAWQQPYAGNPAFDPNKGLRQLDARLAQYSRPPATSSRTYKMPSWIPWAAMVIVIGGLGLLTYLSSGYVRPRPAIEYVEQTTPYGQTSLVTLADGSKVYLNALSKLRYPRMFAASTREVYISGEAFFEVTPNPDKPFLVHSGPLTTKVLGTSFNIKAYAGDSSQVVTVASGIVQVATAGNRAAASQKIRLSPNQQASYSMASQLTKAQVDAAALIAWKEGMLRFDDTPLGEACRQLERWYGVKIIFHNKAIHSCLLTAQFRNEPLSVVLESVSLSTGIQYTQQGKTIFFKGQGCS</sequence>
<feature type="domain" description="Protein FecR C-terminal" evidence="3">
    <location>
        <begin position="266"/>
        <end position="332"/>
    </location>
</feature>
<dbReference type="Gene3D" id="3.55.50.30">
    <property type="match status" value="1"/>
</dbReference>
<protein>
    <submittedName>
        <fullName evidence="4">DUF4974 domain-containing protein</fullName>
    </submittedName>
</protein>
<comment type="caution">
    <text evidence="4">The sequence shown here is derived from an EMBL/GenBank/DDBJ whole genome shotgun (WGS) entry which is preliminary data.</text>
</comment>
<dbReference type="InterPro" id="IPR032508">
    <property type="entry name" value="FecR_C"/>
</dbReference>
<dbReference type="PANTHER" id="PTHR30273">
    <property type="entry name" value="PERIPLASMIC SIGNAL SENSOR AND SIGMA FACTOR ACTIVATOR FECR-RELATED"/>
    <property type="match status" value="1"/>
</dbReference>